<dbReference type="Proteomes" id="UP000009328">
    <property type="component" value="Unassembled WGS sequence"/>
</dbReference>
<dbReference type="PANTHER" id="PTHR28260:SF1">
    <property type="entry name" value="SPINDLE POLE BODY COMPONENT SPC105"/>
    <property type="match status" value="1"/>
</dbReference>
<dbReference type="GO" id="GO:0000776">
    <property type="term" value="C:kinetochore"/>
    <property type="evidence" value="ECO:0007669"/>
    <property type="project" value="TreeGrafter"/>
</dbReference>
<keyword evidence="1" id="KW-0175">Coiled coil</keyword>
<feature type="compositionally biased region" description="Polar residues" evidence="2">
    <location>
        <begin position="490"/>
        <end position="501"/>
    </location>
</feature>
<keyword evidence="5" id="KW-1185">Reference proteome</keyword>
<evidence type="ECO:0000313" key="5">
    <source>
        <dbReference type="Proteomes" id="UP000009328"/>
    </source>
</evidence>
<organism evidence="4 5">
    <name type="scientific">Wickerhamomyces ciferrii (strain ATCC 14091 / BCRC 22168 / CBS 111 / JCM 3599 / NBRC 0793 / NRRL Y-1031 F-60-10)</name>
    <name type="common">Yeast</name>
    <name type="synonym">Pichia ciferrii</name>
    <dbReference type="NCBI Taxonomy" id="1206466"/>
    <lineage>
        <taxon>Eukaryota</taxon>
        <taxon>Fungi</taxon>
        <taxon>Dikarya</taxon>
        <taxon>Ascomycota</taxon>
        <taxon>Saccharomycotina</taxon>
        <taxon>Saccharomycetes</taxon>
        <taxon>Phaffomycetales</taxon>
        <taxon>Wickerhamomycetaceae</taxon>
        <taxon>Wickerhamomyces</taxon>
    </lineage>
</organism>
<dbReference type="InterPro" id="IPR013253">
    <property type="entry name" value="Spc7_domain"/>
</dbReference>
<dbReference type="SMART" id="SM00787">
    <property type="entry name" value="Spc7"/>
    <property type="match status" value="1"/>
</dbReference>
<feature type="compositionally biased region" description="Polar residues" evidence="2">
    <location>
        <begin position="53"/>
        <end position="63"/>
    </location>
</feature>
<feature type="compositionally biased region" description="Basic and acidic residues" evidence="2">
    <location>
        <begin position="81"/>
        <end position="100"/>
    </location>
</feature>
<feature type="domain" description="Spc7 kinetochore protein" evidence="3">
    <location>
        <begin position="504"/>
        <end position="814"/>
    </location>
</feature>
<feature type="coiled-coil region" evidence="1">
    <location>
        <begin position="672"/>
        <end position="759"/>
    </location>
</feature>
<feature type="compositionally biased region" description="Polar residues" evidence="2">
    <location>
        <begin position="366"/>
        <end position="391"/>
    </location>
</feature>
<dbReference type="InParanoid" id="K0KTU6"/>
<evidence type="ECO:0000256" key="2">
    <source>
        <dbReference type="SAM" id="MobiDB-lite"/>
    </source>
</evidence>
<dbReference type="GO" id="GO:0007094">
    <property type="term" value="P:mitotic spindle assembly checkpoint signaling"/>
    <property type="evidence" value="ECO:0007669"/>
    <property type="project" value="TreeGrafter"/>
</dbReference>
<feature type="compositionally biased region" description="Acidic residues" evidence="2">
    <location>
        <begin position="502"/>
        <end position="511"/>
    </location>
</feature>
<evidence type="ECO:0000256" key="1">
    <source>
        <dbReference type="SAM" id="Coils"/>
    </source>
</evidence>
<evidence type="ECO:0000259" key="3">
    <source>
        <dbReference type="SMART" id="SM00787"/>
    </source>
</evidence>
<comment type="caution">
    <text evidence="4">The sequence shown here is derived from an EMBL/GenBank/DDBJ whole genome shotgun (WGS) entry which is preliminary data.</text>
</comment>
<dbReference type="InterPro" id="IPR033338">
    <property type="entry name" value="Spc105/Spc7"/>
</dbReference>
<dbReference type="GO" id="GO:1990758">
    <property type="term" value="P:mitotic sister chromatid biorientation"/>
    <property type="evidence" value="ECO:0007669"/>
    <property type="project" value="TreeGrafter"/>
</dbReference>
<dbReference type="GO" id="GO:0034501">
    <property type="term" value="P:protein localization to kinetochore"/>
    <property type="evidence" value="ECO:0007669"/>
    <property type="project" value="TreeGrafter"/>
</dbReference>
<accession>K0KTU6</accession>
<feature type="compositionally biased region" description="Polar residues" evidence="2">
    <location>
        <begin position="122"/>
        <end position="131"/>
    </location>
</feature>
<dbReference type="EMBL" id="CAIF01000256">
    <property type="protein sequence ID" value="CCH46606.1"/>
    <property type="molecule type" value="Genomic_DNA"/>
</dbReference>
<gene>
    <name evidence="4" type="ORF">BN7_6200</name>
</gene>
<protein>
    <submittedName>
        <fullName evidence="4">Spindle pole body component</fullName>
    </submittedName>
</protein>
<feature type="region of interest" description="Disordered" evidence="2">
    <location>
        <begin position="1"/>
        <end position="38"/>
    </location>
</feature>
<feature type="region of interest" description="Disordered" evidence="2">
    <location>
        <begin position="197"/>
        <end position="229"/>
    </location>
</feature>
<dbReference type="AlphaFoldDB" id="K0KTU6"/>
<dbReference type="Pfam" id="PF08317">
    <property type="entry name" value="Spc7"/>
    <property type="match status" value="1"/>
</dbReference>
<proteinExistence type="predicted"/>
<dbReference type="FunCoup" id="K0KTU6">
    <property type="interactions" value="85"/>
</dbReference>
<name>K0KTU6_WICCF</name>
<dbReference type="eggNOG" id="ENOG502S20P">
    <property type="taxonomic scope" value="Eukaryota"/>
</dbReference>
<dbReference type="STRING" id="1206466.K0KTU6"/>
<reference evidence="4 5" key="1">
    <citation type="journal article" date="2012" name="Eukaryot. Cell">
        <title>Draft genome sequence of Wickerhamomyces ciferrii NRRL Y-1031 F-60-10.</title>
        <authorList>
            <person name="Schneider J."/>
            <person name="Andrea H."/>
            <person name="Blom J."/>
            <person name="Jaenicke S."/>
            <person name="Ruckert C."/>
            <person name="Schorsch C."/>
            <person name="Szczepanowski R."/>
            <person name="Farwick M."/>
            <person name="Goesmann A."/>
            <person name="Puhler A."/>
            <person name="Schaffer S."/>
            <person name="Tauch A."/>
            <person name="Kohler T."/>
            <person name="Brinkrolf K."/>
        </authorList>
    </citation>
    <scope>NUCLEOTIDE SEQUENCE [LARGE SCALE GENOMIC DNA]</scope>
    <source>
        <strain evidence="5">ATCC 14091 / BCRC 22168 / CBS 111 / JCM 3599 / NBRC 0793 / NRRL Y-1031 F-60-10</strain>
    </source>
</reference>
<feature type="region of interest" description="Disordered" evidence="2">
    <location>
        <begin position="489"/>
        <end position="511"/>
    </location>
</feature>
<dbReference type="PANTHER" id="PTHR28260">
    <property type="entry name" value="SPINDLE POLE BODY COMPONENT SPC105"/>
    <property type="match status" value="1"/>
</dbReference>
<evidence type="ECO:0000313" key="4">
    <source>
        <dbReference type="EMBL" id="CCH46606.1"/>
    </source>
</evidence>
<feature type="region of interest" description="Disordered" evidence="2">
    <location>
        <begin position="52"/>
        <end position="182"/>
    </location>
</feature>
<feature type="compositionally biased region" description="Polar residues" evidence="2">
    <location>
        <begin position="441"/>
        <end position="452"/>
    </location>
</feature>
<feature type="compositionally biased region" description="Polar residues" evidence="2">
    <location>
        <begin position="197"/>
        <end position="210"/>
    </location>
</feature>
<sequence length="960" mass="110804">MSSNHTEDKENQIPIETEKENRRESFAKGILKRKDDGNHTIEVMPLALRDHQQTIYTQQNQTKKPSRRRVSFHPEVTLHNFKVDTKSSNIEEKQPKRRETIAALPSSCQVSDDDISIPSSSQQNAPTNYPSSDVEMEDDSHVYSSPNRLPTEDQPFAIYNDDESMNETQPYTDDDNTMDLTKPLGNIQQLSLVPLDQRSSFPEPSSQLESQHQDSSDELTSSRPFGSLKDLFQNDTVDEANEADMDLTQPYSEKTNNIVDEINEPDMDLTQPFSNNRENTEEIDQLNNGSNLATRTSSSISTDDAITKQNTYYNTELQKEFDDTANDTTQAMEIDETQFSIADQTEVSMEVTRIASDHSPLPQPFESLNSQKSPALTTKSNKSNSMTPLRTSKSHTSETGSPMSSKRKHQLNESATLNLREKINSLTPKKRRKSTGERKSITSNRQSLQPSIFSGPLIIPQDLMRSSFTPLRSAKEIHRTSLLPNKHTFETTTLVPLQEPSQSEEDDDYDDDEYAPVPLKQFLEDLGVEFFDNLNINEDFTVVLNQIENNTEVKKIDYLKAKSIKIPWLELYSFSCSELQKDMSKLKLFLDNYNDEFIEENPQLVREYYQIRDTQEQRRLSDSLLLMKTLSDKEAEVSWLEWSYQLLNELDNRLIDHLDIIEKDSINISNKVKELTNFEEELDLELENLSEQMNDLIEQNEIFQASQNEDVMQTRNNLYKILKDLNNQEENLEKCQIKNDELSQKVSQYKEIEEIVEQKEHIVKINGMDLDTRVQIWTKQFVALQSISGIKLLSLNDTILNVSFASNMITASIDLTKINESDSRIFEINEKLPDLTKKYIEIFINKLSKPEMDLIKQFNQISNVVKSLNWFHRELYYLGLLSPIKTEMNDDCLILKIKDINRNEGYKTEISIEIPEYQLYTNLQPSKISTKVIYGSISEKDLILKNWKSKSHSTSWIRSI</sequence>
<dbReference type="HOGENOM" id="CLU_012537_0_0_1"/>
<feature type="region of interest" description="Disordered" evidence="2">
    <location>
        <begin position="357"/>
        <end position="453"/>
    </location>
</feature>